<dbReference type="EMBL" id="JBFXLT010000056">
    <property type="protein sequence ID" value="KAL2811567.1"/>
    <property type="molecule type" value="Genomic_DNA"/>
</dbReference>
<dbReference type="InterPro" id="IPR001138">
    <property type="entry name" value="Zn2Cys6_DnaBD"/>
</dbReference>
<evidence type="ECO:0000256" key="2">
    <source>
        <dbReference type="ARBA" id="ARBA00022833"/>
    </source>
</evidence>
<evidence type="ECO:0000256" key="7">
    <source>
        <dbReference type="SAM" id="MobiDB-lite"/>
    </source>
</evidence>
<feature type="compositionally biased region" description="Low complexity" evidence="7">
    <location>
        <begin position="138"/>
        <end position="149"/>
    </location>
</feature>
<keyword evidence="5" id="KW-0804">Transcription</keyword>
<keyword evidence="6" id="KW-0539">Nucleus</keyword>
<protein>
    <recommendedName>
        <fullName evidence="8">Zn(2)-C6 fungal-type domain-containing protein</fullName>
    </recommendedName>
</protein>
<dbReference type="CDD" id="cd00067">
    <property type="entry name" value="GAL4"/>
    <property type="match status" value="1"/>
</dbReference>
<feature type="region of interest" description="Disordered" evidence="7">
    <location>
        <begin position="128"/>
        <end position="149"/>
    </location>
</feature>
<name>A0ABR4H7X9_9EURO</name>
<dbReference type="PROSITE" id="PS50048">
    <property type="entry name" value="ZN2_CY6_FUNGAL_2"/>
    <property type="match status" value="1"/>
</dbReference>
<evidence type="ECO:0000256" key="4">
    <source>
        <dbReference type="ARBA" id="ARBA00023125"/>
    </source>
</evidence>
<reference evidence="9 10" key="1">
    <citation type="submission" date="2024-07" db="EMBL/GenBank/DDBJ databases">
        <title>Section-level genome sequencing and comparative genomics of Aspergillus sections Usti and Cavernicolus.</title>
        <authorList>
            <consortium name="Lawrence Berkeley National Laboratory"/>
            <person name="Nybo J.L."/>
            <person name="Vesth T.C."/>
            <person name="Theobald S."/>
            <person name="Frisvad J.C."/>
            <person name="Larsen T.O."/>
            <person name="Kjaerboelling I."/>
            <person name="Rothschild-Mancinelli K."/>
            <person name="Lyhne E.K."/>
            <person name="Kogle M.E."/>
            <person name="Barry K."/>
            <person name="Clum A."/>
            <person name="Na H."/>
            <person name="Ledsgaard L."/>
            <person name="Lin J."/>
            <person name="Lipzen A."/>
            <person name="Kuo A."/>
            <person name="Riley R."/>
            <person name="Mondo S."/>
            <person name="Labutti K."/>
            <person name="Haridas S."/>
            <person name="Pangalinan J."/>
            <person name="Salamov A.A."/>
            <person name="Simmons B.A."/>
            <person name="Magnuson J.K."/>
            <person name="Chen J."/>
            <person name="Drula E."/>
            <person name="Henrissat B."/>
            <person name="Wiebenga A."/>
            <person name="Lubbers R.J."/>
            <person name="Gomes A.C."/>
            <person name="Makela M.R."/>
            <person name="Stajich J."/>
            <person name="Grigoriev I.V."/>
            <person name="Mortensen U.H."/>
            <person name="De Vries R.P."/>
            <person name="Baker S.E."/>
            <person name="Andersen M.R."/>
        </authorList>
    </citation>
    <scope>NUCLEOTIDE SEQUENCE [LARGE SCALE GENOMIC DNA]</scope>
    <source>
        <strain evidence="9 10">CBS 588.65</strain>
    </source>
</reference>
<dbReference type="PANTHER" id="PTHR31845">
    <property type="entry name" value="FINGER DOMAIN PROTEIN, PUTATIVE-RELATED"/>
    <property type="match status" value="1"/>
</dbReference>
<feature type="compositionally biased region" description="Polar residues" evidence="7">
    <location>
        <begin position="128"/>
        <end position="137"/>
    </location>
</feature>
<accession>A0ABR4H7X9</accession>
<dbReference type="PROSITE" id="PS00463">
    <property type="entry name" value="ZN2_CY6_FUNGAL_1"/>
    <property type="match status" value="1"/>
</dbReference>
<keyword evidence="2" id="KW-0862">Zinc</keyword>
<dbReference type="InterPro" id="IPR036864">
    <property type="entry name" value="Zn2-C6_fun-type_DNA-bd_sf"/>
</dbReference>
<feature type="domain" description="Zn(2)-C6 fungal-type" evidence="8">
    <location>
        <begin position="24"/>
        <end position="59"/>
    </location>
</feature>
<evidence type="ECO:0000256" key="6">
    <source>
        <dbReference type="ARBA" id="ARBA00023242"/>
    </source>
</evidence>
<organism evidence="9 10">
    <name type="scientific">Aspergillus granulosus</name>
    <dbReference type="NCBI Taxonomy" id="176169"/>
    <lineage>
        <taxon>Eukaryota</taxon>
        <taxon>Fungi</taxon>
        <taxon>Dikarya</taxon>
        <taxon>Ascomycota</taxon>
        <taxon>Pezizomycotina</taxon>
        <taxon>Eurotiomycetes</taxon>
        <taxon>Eurotiomycetidae</taxon>
        <taxon>Eurotiales</taxon>
        <taxon>Aspergillaceae</taxon>
        <taxon>Aspergillus</taxon>
        <taxon>Aspergillus subgen. Nidulantes</taxon>
    </lineage>
</organism>
<evidence type="ECO:0000256" key="3">
    <source>
        <dbReference type="ARBA" id="ARBA00023015"/>
    </source>
</evidence>
<dbReference type="Gene3D" id="4.10.240.10">
    <property type="entry name" value="Zn(2)-C6 fungal-type DNA-binding domain"/>
    <property type="match status" value="1"/>
</dbReference>
<keyword evidence="3" id="KW-0805">Transcription regulation</keyword>
<feature type="compositionally biased region" description="Low complexity" evidence="7">
    <location>
        <begin position="586"/>
        <end position="598"/>
    </location>
</feature>
<keyword evidence="4" id="KW-0238">DNA-binding</keyword>
<evidence type="ECO:0000256" key="1">
    <source>
        <dbReference type="ARBA" id="ARBA00004123"/>
    </source>
</evidence>
<comment type="caution">
    <text evidence="9">The sequence shown here is derived from an EMBL/GenBank/DDBJ whole genome shotgun (WGS) entry which is preliminary data.</text>
</comment>
<keyword evidence="10" id="KW-1185">Reference proteome</keyword>
<feature type="region of interest" description="Disordered" evidence="7">
    <location>
        <begin position="566"/>
        <end position="606"/>
    </location>
</feature>
<evidence type="ECO:0000256" key="5">
    <source>
        <dbReference type="ARBA" id="ARBA00023163"/>
    </source>
</evidence>
<dbReference type="SUPFAM" id="SSF57701">
    <property type="entry name" value="Zn2/Cys6 DNA-binding domain"/>
    <property type="match status" value="1"/>
</dbReference>
<dbReference type="PANTHER" id="PTHR31845:SF10">
    <property type="entry name" value="ZN(II)2CYS6 TRANSCRIPTION FACTOR (EUROFUNG)"/>
    <property type="match status" value="1"/>
</dbReference>
<gene>
    <name evidence="9" type="ORF">BJX63DRAFT_273809</name>
</gene>
<sequence length="675" mass="76556">MEQYKRGCEEDLEYIRPYPRTTRACDPCRTRKIRCLPGEKGAGVDVCRRCATYGYRCTYTPTRSRQPRSRLVERDDREDKDIVPGLCSGNLPKTGELSEIINLHRRVFQETLSKNDLVNNSATVVTTPESINQPFPNSSSSSDSSGSNLSINMKEAERLLSLFRKRKSYFPFIEICETTPAASMAIHRPFLLLAILTVASSRMPRLQQRTDERFRRVLSERVVLRGEQGLDYVQGLLVYIAWLPLHLHPIRHQLFQLIGIAKTMITDLELDSLLNDTTKEVRDTCLGCFSLASQVSGSFQRQSKDNSEAYFRSILRLKPHLSFETQIQYFRVHELAGRVTCYTPSPRQPTEVLDSRTTWKGVRAAYPDQCSPCDKSDVRGKVEKFNRELASLMVELSREFQDKTPIRLTLLFIRLNIAFIPLKPPSRSRTKNRPQHPMTPAPDYSEAEVLEVANACFSDIKTFLEAFLSIPLEEWIHFSTREWFQLIITISIVSHLCVSRPETDDATGWDQFQSSARANMLLYLERLTHRMGSLSVSSRVDSCPDGFYMFKSVLGILVQTFATSPPCPLDTSRTEASTASDDPAHHAQNANANSEAQSDGSRISRCPVMNGSIRQTDFWRALEQNTPASDQDTTSHSGAARDSSLEGYTVADLLEAPQDWPSIFSEWVDLSYLPE</sequence>
<dbReference type="Proteomes" id="UP001610334">
    <property type="component" value="Unassembled WGS sequence"/>
</dbReference>
<evidence type="ECO:0000259" key="8">
    <source>
        <dbReference type="PROSITE" id="PS50048"/>
    </source>
</evidence>
<proteinExistence type="predicted"/>
<comment type="subcellular location">
    <subcellularLocation>
        <location evidence="1">Nucleus</location>
    </subcellularLocation>
</comment>
<dbReference type="Pfam" id="PF00172">
    <property type="entry name" value="Zn_clus"/>
    <property type="match status" value="1"/>
</dbReference>
<evidence type="ECO:0000313" key="9">
    <source>
        <dbReference type="EMBL" id="KAL2811567.1"/>
    </source>
</evidence>
<evidence type="ECO:0000313" key="10">
    <source>
        <dbReference type="Proteomes" id="UP001610334"/>
    </source>
</evidence>
<dbReference type="InterPro" id="IPR051089">
    <property type="entry name" value="prtT"/>
</dbReference>
<dbReference type="SMART" id="SM00066">
    <property type="entry name" value="GAL4"/>
    <property type="match status" value="1"/>
</dbReference>